<dbReference type="Proteomes" id="UP000215181">
    <property type="component" value="Unassembled WGS sequence"/>
</dbReference>
<evidence type="ECO:0000256" key="5">
    <source>
        <dbReference type="ARBA" id="ARBA00022692"/>
    </source>
</evidence>
<name>A0A235F3Y6_9RHOO</name>
<keyword evidence="2" id="KW-0813">Transport</keyword>
<dbReference type="PANTHER" id="PTHR30574:SF1">
    <property type="entry name" value="SULPHUR TRANSPORT DOMAIN-CONTAINING PROTEIN"/>
    <property type="match status" value="1"/>
</dbReference>
<evidence type="ECO:0000256" key="1">
    <source>
        <dbReference type="ARBA" id="ARBA00004429"/>
    </source>
</evidence>
<feature type="transmembrane region" description="Helical" evidence="9">
    <location>
        <begin position="202"/>
        <end position="220"/>
    </location>
</feature>
<keyword evidence="3" id="KW-1003">Cell membrane</keyword>
<dbReference type="RefSeq" id="WP_094267421.1">
    <property type="nucleotide sequence ID" value="NZ_NOIH01000003.1"/>
</dbReference>
<keyword evidence="5 9" id="KW-0812">Transmembrane</keyword>
<feature type="transmembrane region" description="Helical" evidence="9">
    <location>
        <begin position="270"/>
        <end position="291"/>
    </location>
</feature>
<feature type="transmembrane region" description="Helical" evidence="9">
    <location>
        <begin position="122"/>
        <end position="143"/>
    </location>
</feature>
<dbReference type="OrthoDB" id="9794165at2"/>
<keyword evidence="7 9" id="KW-0472">Membrane</keyword>
<dbReference type="EMBL" id="NOIH01000003">
    <property type="protein sequence ID" value="OYD55607.1"/>
    <property type="molecule type" value="Genomic_DNA"/>
</dbReference>
<evidence type="ECO:0000313" key="10">
    <source>
        <dbReference type="EMBL" id="OYD55607.1"/>
    </source>
</evidence>
<evidence type="ECO:0000256" key="3">
    <source>
        <dbReference type="ARBA" id="ARBA00022475"/>
    </source>
</evidence>
<sequence length="368" mass="38332">MEETLVSASTIVWLAFAIGTVFGLVANRTNFCTMGAVSDIVNMGDWSRMRMWALAVAVAVLGTAALQLAGVFDPSKSIYTGGRLIWLSHIVGGLAFGVGMTLASGCGSKTLIRIGGGNLKSLVVFVFLGISAYMTLRGLFGVWRVRYLDSVATDLSHGQDIPSFIAAAGLEASTALTLAAGVIGGALLIWALASREARRADVLLGGAVIGATVVAAWYVSGHIGYVAEHPETLEEAFIGTSSGRAESLTFVAPMAFTLELLMLWSDSSRVVTFGIASALGVIAGAALHAIVTRSFRIEGFRDAPDLVRHMIGGILMGFGGVTALGCTIGQGITGLSTLALGSVITTAAIIIGSAVTMKIQYWMMMRET</sequence>
<keyword evidence="4" id="KW-0997">Cell inner membrane</keyword>
<evidence type="ECO:0000313" key="11">
    <source>
        <dbReference type="Proteomes" id="UP000215181"/>
    </source>
</evidence>
<evidence type="ECO:0000256" key="4">
    <source>
        <dbReference type="ARBA" id="ARBA00022519"/>
    </source>
</evidence>
<evidence type="ECO:0000256" key="8">
    <source>
        <dbReference type="ARBA" id="ARBA00035655"/>
    </source>
</evidence>
<dbReference type="Pfam" id="PF04143">
    <property type="entry name" value="Sulf_transp"/>
    <property type="match status" value="1"/>
</dbReference>
<evidence type="ECO:0000256" key="6">
    <source>
        <dbReference type="ARBA" id="ARBA00022989"/>
    </source>
</evidence>
<feature type="transmembrane region" description="Helical" evidence="9">
    <location>
        <begin position="6"/>
        <end position="26"/>
    </location>
</feature>
<gene>
    <name evidence="10" type="ORF">CGK74_02675</name>
</gene>
<reference evidence="10 11" key="1">
    <citation type="submission" date="2017-07" db="EMBL/GenBank/DDBJ databases">
        <title>Thauera sp. KNDSS-Mac4 genome sequence and assembly.</title>
        <authorList>
            <person name="Mayilraj S."/>
        </authorList>
    </citation>
    <scope>NUCLEOTIDE SEQUENCE [LARGE SCALE GENOMIC DNA]</scope>
    <source>
        <strain evidence="10 11">KNDSS-Mac4</strain>
    </source>
</reference>
<protein>
    <submittedName>
        <fullName evidence="10">Transporter</fullName>
    </submittedName>
</protein>
<dbReference type="GO" id="GO:0005886">
    <property type="term" value="C:plasma membrane"/>
    <property type="evidence" value="ECO:0007669"/>
    <property type="project" value="UniProtKB-SubCell"/>
</dbReference>
<dbReference type="InterPro" id="IPR007272">
    <property type="entry name" value="Sulf_transp_TsuA/YedE"/>
</dbReference>
<feature type="transmembrane region" description="Helical" evidence="9">
    <location>
        <begin position="338"/>
        <end position="357"/>
    </location>
</feature>
<dbReference type="AlphaFoldDB" id="A0A235F3Y6"/>
<evidence type="ECO:0000256" key="7">
    <source>
        <dbReference type="ARBA" id="ARBA00023136"/>
    </source>
</evidence>
<comment type="subcellular location">
    <subcellularLocation>
        <location evidence="1">Cell inner membrane</location>
        <topology evidence="1">Multi-pass membrane protein</topology>
    </subcellularLocation>
</comment>
<comment type="caution">
    <text evidence="10">The sequence shown here is derived from an EMBL/GenBank/DDBJ whole genome shotgun (WGS) entry which is preliminary data.</text>
</comment>
<feature type="transmembrane region" description="Helical" evidence="9">
    <location>
        <begin position="163"/>
        <end position="190"/>
    </location>
</feature>
<dbReference type="PANTHER" id="PTHR30574">
    <property type="entry name" value="INNER MEMBRANE PROTEIN YEDE"/>
    <property type="match status" value="1"/>
</dbReference>
<evidence type="ECO:0000256" key="2">
    <source>
        <dbReference type="ARBA" id="ARBA00022448"/>
    </source>
</evidence>
<feature type="transmembrane region" description="Helical" evidence="9">
    <location>
        <begin position="84"/>
        <end position="102"/>
    </location>
</feature>
<evidence type="ECO:0000256" key="9">
    <source>
        <dbReference type="SAM" id="Phobius"/>
    </source>
</evidence>
<organism evidence="10 11">
    <name type="scientific">Thauera propionica</name>
    <dbReference type="NCBI Taxonomy" id="2019431"/>
    <lineage>
        <taxon>Bacteria</taxon>
        <taxon>Pseudomonadati</taxon>
        <taxon>Pseudomonadota</taxon>
        <taxon>Betaproteobacteria</taxon>
        <taxon>Rhodocyclales</taxon>
        <taxon>Zoogloeaceae</taxon>
        <taxon>Thauera</taxon>
    </lineage>
</organism>
<accession>A0A235F3Y6</accession>
<comment type="similarity">
    <text evidence="8">Belongs to the TsuA/YedE (TC 9.B.102) family.</text>
</comment>
<feature type="transmembrane region" description="Helical" evidence="9">
    <location>
        <begin position="311"/>
        <end position="332"/>
    </location>
</feature>
<keyword evidence="6 9" id="KW-1133">Transmembrane helix</keyword>
<keyword evidence="11" id="KW-1185">Reference proteome</keyword>
<feature type="transmembrane region" description="Helical" evidence="9">
    <location>
        <begin position="52"/>
        <end position="72"/>
    </location>
</feature>
<proteinExistence type="inferred from homology"/>